<evidence type="ECO:0000256" key="3">
    <source>
        <dbReference type="ARBA" id="ARBA00023002"/>
    </source>
</evidence>
<proteinExistence type="predicted"/>
<dbReference type="PANTHER" id="PTHR43539:SF78">
    <property type="entry name" value="FLAVIN-CONTAINING MONOOXYGENASE"/>
    <property type="match status" value="1"/>
</dbReference>
<comment type="caution">
    <text evidence="4">The sequence shown here is derived from an EMBL/GenBank/DDBJ whole genome shotgun (WGS) entry which is preliminary data.</text>
</comment>
<dbReference type="GO" id="GO:0005829">
    <property type="term" value="C:cytosol"/>
    <property type="evidence" value="ECO:0007669"/>
    <property type="project" value="TreeGrafter"/>
</dbReference>
<reference evidence="4 5" key="1">
    <citation type="submission" date="2021-03" db="EMBL/GenBank/DDBJ databases">
        <title>Fibrella sp. HMF5036 genome sequencing and assembly.</title>
        <authorList>
            <person name="Kang H."/>
            <person name="Kim H."/>
            <person name="Bae S."/>
            <person name="Joh K."/>
        </authorList>
    </citation>
    <scope>NUCLEOTIDE SEQUENCE [LARGE SCALE GENOMIC DNA]</scope>
    <source>
        <strain evidence="4 5">HMF5036</strain>
    </source>
</reference>
<dbReference type="InterPro" id="IPR000960">
    <property type="entry name" value="Flavin_mOase"/>
</dbReference>
<dbReference type="Pfam" id="PF00743">
    <property type="entry name" value="FMO-like"/>
    <property type="match status" value="1"/>
</dbReference>
<name>A0A939G2E6_9BACT</name>
<accession>A0A939G2E6</accession>
<dbReference type="EMBL" id="JAFMYU010000002">
    <property type="protein sequence ID" value="MBO0929840.1"/>
    <property type="molecule type" value="Genomic_DNA"/>
</dbReference>
<gene>
    <name evidence="4" type="ORF">J2I48_02495</name>
</gene>
<dbReference type="AlphaFoldDB" id="A0A939G2E6"/>
<keyword evidence="1" id="KW-0285">Flavoprotein</keyword>
<evidence type="ECO:0000313" key="4">
    <source>
        <dbReference type="EMBL" id="MBO0929840.1"/>
    </source>
</evidence>
<keyword evidence="3" id="KW-0560">Oxidoreductase</keyword>
<dbReference type="PRINTS" id="PR00370">
    <property type="entry name" value="FMOXYGENASE"/>
</dbReference>
<dbReference type="PIRSF" id="PIRSF000332">
    <property type="entry name" value="FMO"/>
    <property type="match status" value="1"/>
</dbReference>
<dbReference type="Proteomes" id="UP000664795">
    <property type="component" value="Unassembled WGS sequence"/>
</dbReference>
<dbReference type="GO" id="GO:0050660">
    <property type="term" value="F:flavin adenine dinucleotide binding"/>
    <property type="evidence" value="ECO:0007669"/>
    <property type="project" value="InterPro"/>
</dbReference>
<dbReference type="InterPro" id="IPR036188">
    <property type="entry name" value="FAD/NAD-bd_sf"/>
</dbReference>
<keyword evidence="2" id="KW-0274">FAD</keyword>
<evidence type="ECO:0000313" key="5">
    <source>
        <dbReference type="Proteomes" id="UP000664795"/>
    </source>
</evidence>
<sequence>MQTIIIGAGPAGLAVAGRLTKLGLPFTLLEAAPTVGAAWRNHYDRLHLHTIKSESCLPHLPFPDHYPNYVSRDAFVAYLEQYVAHFGIKPVVNERVTGIRRADKGHWLVRTNTDTFIADNVVVCTGYNRVANQPNLPGLDSFTGTVLHSQSYRSGAAFAGQNVLVVGMGNTGAEIALDLAEQGAQPTISVRGPVSIVKREVFGRPAQPLAIFLNKFPHWFYDFMAGLSQKMNTDDLSAYGIQTPPHPPSYMIRVLGKIPVIDQGTVAQIKAGTIAVRPGIDQIHELGVTFTDGRHDVFDAIVLATGYRSGLSEILGEALSRKILNEKGHPRGLWDTNPALKGLYFLGFATPLTGILRGIRLDSERVVKAVVSDER</sequence>
<evidence type="ECO:0000256" key="2">
    <source>
        <dbReference type="ARBA" id="ARBA00022827"/>
    </source>
</evidence>
<evidence type="ECO:0000256" key="1">
    <source>
        <dbReference type="ARBA" id="ARBA00022630"/>
    </source>
</evidence>
<dbReference type="Gene3D" id="3.50.50.60">
    <property type="entry name" value="FAD/NAD(P)-binding domain"/>
    <property type="match status" value="1"/>
</dbReference>
<dbReference type="SUPFAM" id="SSF51905">
    <property type="entry name" value="FAD/NAD(P)-binding domain"/>
    <property type="match status" value="2"/>
</dbReference>
<keyword evidence="5" id="KW-1185">Reference proteome</keyword>
<dbReference type="PANTHER" id="PTHR43539">
    <property type="entry name" value="FLAVIN-BINDING MONOOXYGENASE-LIKE PROTEIN (AFU_ORTHOLOGUE AFUA_4G09220)"/>
    <property type="match status" value="1"/>
</dbReference>
<protein>
    <submittedName>
        <fullName evidence="4">NAD(P)/FAD-dependent oxidoreductase</fullName>
    </submittedName>
</protein>
<dbReference type="RefSeq" id="WP_207333812.1">
    <property type="nucleotide sequence ID" value="NZ_JAFMYU010000002.1"/>
</dbReference>
<dbReference type="InterPro" id="IPR020946">
    <property type="entry name" value="Flavin_mOase-like"/>
</dbReference>
<dbReference type="GO" id="GO:0050661">
    <property type="term" value="F:NADP binding"/>
    <property type="evidence" value="ECO:0007669"/>
    <property type="project" value="InterPro"/>
</dbReference>
<organism evidence="4 5">
    <name type="scientific">Fibrella aquatilis</name>
    <dbReference type="NCBI Taxonomy" id="2817059"/>
    <lineage>
        <taxon>Bacteria</taxon>
        <taxon>Pseudomonadati</taxon>
        <taxon>Bacteroidota</taxon>
        <taxon>Cytophagia</taxon>
        <taxon>Cytophagales</taxon>
        <taxon>Spirosomataceae</taxon>
        <taxon>Fibrella</taxon>
    </lineage>
</organism>
<dbReference type="InterPro" id="IPR050982">
    <property type="entry name" value="Auxin_biosynth/cation_transpt"/>
</dbReference>
<dbReference type="GO" id="GO:0004499">
    <property type="term" value="F:N,N-dimethylaniline monooxygenase activity"/>
    <property type="evidence" value="ECO:0007669"/>
    <property type="project" value="InterPro"/>
</dbReference>